<proteinExistence type="predicted"/>
<evidence type="ECO:0000259" key="1">
    <source>
        <dbReference type="Pfam" id="PF05199"/>
    </source>
</evidence>
<dbReference type="SUPFAM" id="SSF53850">
    <property type="entry name" value="Periplasmic binding protein-like II"/>
    <property type="match status" value="1"/>
</dbReference>
<dbReference type="EMBL" id="JADFFK010000031">
    <property type="protein sequence ID" value="MBE9640367.1"/>
    <property type="molecule type" value="Genomic_DNA"/>
</dbReference>
<sequence>MVDATLRVRGSNGPRVVDASIMPRILSGKAASPIVMIAEKSAVMILRSQERGGTQDTKLWTVSRSRRVVWVKCHRLHNCTEPRVPAQGMRHSEFNALEALLKRAINVIDTYTNALVRAGEGPIDCGCLRYLSDFGENSMKNQTLLAALAVSAAVAAGSVSAQEMSFFRIGTGGTAGTYYPIGGLLANAISSPPGSRACEEGGSCGVPGLVASALSANGSVANINAIAGGTLESGFSQSDVATWAYTGTGIWDGKEPVEKLRAIANLYPESIHLVASADSGIASVADLKGKRVSMDEPGSGTLVDARIILEGYGLSEADVKAEFLKPDQAADRMRDGAMDAFFFVGGYPAGAIAELSSQHDVTIVPISCDDAPSICETYGFFASDTIPGGTYEGTADDVNTLSVGAQWITSADQPEELIYGITKALWNDNTRKQLDAGHAKGKVITKETALNGIGIPLHPGAERFYKEAGLLTE</sequence>
<evidence type="ECO:0000313" key="2">
    <source>
        <dbReference type="EMBL" id="MBE9640367.1"/>
    </source>
</evidence>
<comment type="caution">
    <text evidence="2">The sequence shown here is derived from an EMBL/GenBank/DDBJ whole genome shotgun (WGS) entry which is preliminary data.</text>
</comment>
<feature type="domain" description="Glucose-methanol-choline oxidoreductase C-terminal" evidence="1">
    <location>
        <begin position="2"/>
        <end position="38"/>
    </location>
</feature>
<dbReference type="Pfam" id="PF16868">
    <property type="entry name" value="NMT1_3"/>
    <property type="match status" value="1"/>
</dbReference>
<organism evidence="2 3">
    <name type="scientific">Salipiger mangrovisoli</name>
    <dbReference type="NCBI Taxonomy" id="2865933"/>
    <lineage>
        <taxon>Bacteria</taxon>
        <taxon>Pseudomonadati</taxon>
        <taxon>Pseudomonadota</taxon>
        <taxon>Alphaproteobacteria</taxon>
        <taxon>Rhodobacterales</taxon>
        <taxon>Roseobacteraceae</taxon>
        <taxon>Salipiger</taxon>
    </lineage>
</organism>
<accession>A0ABR9XAA5</accession>
<dbReference type="InterPro" id="IPR011852">
    <property type="entry name" value="TRAP_TAXI"/>
</dbReference>
<reference evidence="2 3" key="1">
    <citation type="journal article" date="2021" name="Int. J. Syst. Evol. Microbiol.">
        <title>Salipiger mangrovisoli sp. nov., isolated from mangrove soil and the proposal for the reclassification of Paraphaeobacter pallidus as Salipiger pallidus comb. nov.</title>
        <authorList>
            <person name="Du J."/>
            <person name="Liu Y."/>
            <person name="Pei T."/>
            <person name="Deng M.R."/>
            <person name="Zhu H."/>
        </authorList>
    </citation>
    <scope>NUCLEOTIDE SEQUENCE [LARGE SCALE GENOMIC DNA]</scope>
    <source>
        <strain evidence="2 3">6D45A</strain>
    </source>
</reference>
<keyword evidence="3" id="KW-1185">Reference proteome</keyword>
<dbReference type="Pfam" id="PF05199">
    <property type="entry name" value="GMC_oxred_C"/>
    <property type="match status" value="1"/>
</dbReference>
<dbReference type="Gene3D" id="3.40.190.10">
    <property type="entry name" value="Periplasmic binding protein-like II"/>
    <property type="match status" value="2"/>
</dbReference>
<dbReference type="InterPro" id="IPR007867">
    <property type="entry name" value="GMC_OxRtase_C"/>
</dbReference>
<dbReference type="CDD" id="cd13520">
    <property type="entry name" value="PBP2_TAXI_TRAP"/>
    <property type="match status" value="1"/>
</dbReference>
<dbReference type="PANTHER" id="PTHR42941">
    <property type="entry name" value="SLL1037 PROTEIN"/>
    <property type="match status" value="1"/>
</dbReference>
<protein>
    <submittedName>
        <fullName evidence="2">TAXI family TRAP transporter solute-binding subunit</fullName>
    </submittedName>
</protein>
<gene>
    <name evidence="2" type="ORF">IQ782_26285</name>
</gene>
<dbReference type="Gene3D" id="3.50.50.60">
    <property type="entry name" value="FAD/NAD(P)-binding domain"/>
    <property type="match status" value="1"/>
</dbReference>
<dbReference type="PANTHER" id="PTHR42941:SF1">
    <property type="entry name" value="SLL1037 PROTEIN"/>
    <property type="match status" value="1"/>
</dbReference>
<dbReference type="SUPFAM" id="SSF51905">
    <property type="entry name" value="FAD/NAD(P)-binding domain"/>
    <property type="match status" value="1"/>
</dbReference>
<name>A0ABR9XAA5_9RHOB</name>
<evidence type="ECO:0000313" key="3">
    <source>
        <dbReference type="Proteomes" id="UP000607796"/>
    </source>
</evidence>
<dbReference type="InterPro" id="IPR036188">
    <property type="entry name" value="FAD/NAD-bd_sf"/>
</dbReference>
<dbReference type="Proteomes" id="UP000607796">
    <property type="component" value="Unassembled WGS sequence"/>
</dbReference>
<dbReference type="NCBIfam" id="TIGR02122">
    <property type="entry name" value="TRAP_TAXI"/>
    <property type="match status" value="1"/>
</dbReference>